<comment type="caution">
    <text evidence="2">The sequence shown here is derived from an EMBL/GenBank/DDBJ whole genome shotgun (WGS) entry which is preliminary data.</text>
</comment>
<organism evidence="2 3">
    <name type="scientific">Mytilus galloprovincialis</name>
    <name type="common">Mediterranean mussel</name>
    <dbReference type="NCBI Taxonomy" id="29158"/>
    <lineage>
        <taxon>Eukaryota</taxon>
        <taxon>Metazoa</taxon>
        <taxon>Spiralia</taxon>
        <taxon>Lophotrochozoa</taxon>
        <taxon>Mollusca</taxon>
        <taxon>Bivalvia</taxon>
        <taxon>Autobranchia</taxon>
        <taxon>Pteriomorphia</taxon>
        <taxon>Mytilida</taxon>
        <taxon>Mytiloidea</taxon>
        <taxon>Mytilidae</taxon>
        <taxon>Mytilinae</taxon>
        <taxon>Mytilus</taxon>
    </lineage>
</organism>
<accession>A0A8B6F078</accession>
<dbReference type="OrthoDB" id="10328332at2759"/>
<keyword evidence="1" id="KW-1133">Transmembrane helix</keyword>
<keyword evidence="3" id="KW-1185">Reference proteome</keyword>
<evidence type="ECO:0000256" key="1">
    <source>
        <dbReference type="SAM" id="Phobius"/>
    </source>
</evidence>
<protein>
    <submittedName>
        <fullName evidence="2">Uncharacterized protein</fullName>
    </submittedName>
</protein>
<keyword evidence="1" id="KW-0812">Transmembrane</keyword>
<dbReference type="EMBL" id="UYJE01006064">
    <property type="protein sequence ID" value="VDI42672.1"/>
    <property type="molecule type" value="Genomic_DNA"/>
</dbReference>
<proteinExistence type="predicted"/>
<dbReference type="AlphaFoldDB" id="A0A8B6F078"/>
<dbReference type="Proteomes" id="UP000596742">
    <property type="component" value="Unassembled WGS sequence"/>
</dbReference>
<sequence length="231" mass="26329">MISHPINEPGFATVIHDPVVKTVTHPSVAHIGHNLVAPSQEPIFPVRTFRILGGSQIALAILCMVHSFIGVILDAIEMNRNCRHSYKTYYGVHDPWFWQCWIWRRYTEPLLAFDLTCLICSGWREFHKGKVVVLSAFLIIFSAAQFVVGIISASYCCCCSPWAVSEPTVIYFSSTQQGRITSPPQTHRPGNDINTEQFQRQSEYSRASQYEVTEHYDQEGDNFKSQHIHDL</sequence>
<name>A0A8B6F078_MYTGA</name>
<keyword evidence="1" id="KW-0472">Membrane</keyword>
<feature type="transmembrane region" description="Helical" evidence="1">
    <location>
        <begin position="131"/>
        <end position="155"/>
    </location>
</feature>
<feature type="transmembrane region" description="Helical" evidence="1">
    <location>
        <begin position="57"/>
        <end position="76"/>
    </location>
</feature>
<gene>
    <name evidence="2" type="ORF">MGAL_10B012306</name>
</gene>
<evidence type="ECO:0000313" key="3">
    <source>
        <dbReference type="Proteomes" id="UP000596742"/>
    </source>
</evidence>
<reference evidence="2" key="1">
    <citation type="submission" date="2018-11" db="EMBL/GenBank/DDBJ databases">
        <authorList>
            <person name="Alioto T."/>
            <person name="Alioto T."/>
        </authorList>
    </citation>
    <scope>NUCLEOTIDE SEQUENCE</scope>
</reference>
<evidence type="ECO:0000313" key="2">
    <source>
        <dbReference type="EMBL" id="VDI42672.1"/>
    </source>
</evidence>